<evidence type="ECO:0000259" key="1">
    <source>
        <dbReference type="Pfam" id="PF11575"/>
    </source>
</evidence>
<protein>
    <recommendedName>
        <fullName evidence="1">Ferric siderophore reductase C-terminal domain-containing protein</fullName>
    </recommendedName>
</protein>
<comment type="caution">
    <text evidence="2">The sequence shown here is derived from an EMBL/GenBank/DDBJ whole genome shotgun (WGS) entry which is preliminary data.</text>
</comment>
<gene>
    <name evidence="2" type="ORF">HDA44_007212</name>
</gene>
<reference evidence="2 3" key="1">
    <citation type="submission" date="2020-08" db="EMBL/GenBank/DDBJ databases">
        <title>Sequencing the genomes of 1000 actinobacteria strains.</title>
        <authorList>
            <person name="Klenk H.-P."/>
        </authorList>
    </citation>
    <scope>NUCLEOTIDE SEQUENCE [LARGE SCALE GENOMIC DNA]</scope>
    <source>
        <strain evidence="2 3">DSM 17294</strain>
    </source>
</reference>
<feature type="domain" description="Ferric siderophore reductase C-terminal" evidence="1">
    <location>
        <begin position="197"/>
        <end position="217"/>
    </location>
</feature>
<evidence type="ECO:0000313" key="2">
    <source>
        <dbReference type="EMBL" id="MBB5983871.1"/>
    </source>
</evidence>
<dbReference type="Proteomes" id="UP000558997">
    <property type="component" value="Unassembled WGS sequence"/>
</dbReference>
<proteinExistence type="predicted"/>
<dbReference type="RefSeq" id="WP_184842337.1">
    <property type="nucleotide sequence ID" value="NZ_BAAAVN010000013.1"/>
</dbReference>
<organism evidence="2 3">
    <name type="scientific">Kribbella solani</name>
    <dbReference type="NCBI Taxonomy" id="236067"/>
    <lineage>
        <taxon>Bacteria</taxon>
        <taxon>Bacillati</taxon>
        <taxon>Actinomycetota</taxon>
        <taxon>Actinomycetes</taxon>
        <taxon>Propionibacteriales</taxon>
        <taxon>Kribbellaceae</taxon>
        <taxon>Kribbella</taxon>
    </lineage>
</organism>
<evidence type="ECO:0000313" key="3">
    <source>
        <dbReference type="Proteomes" id="UP000558997"/>
    </source>
</evidence>
<dbReference type="GO" id="GO:0051537">
    <property type="term" value="F:2 iron, 2 sulfur cluster binding"/>
    <property type="evidence" value="ECO:0007669"/>
    <property type="project" value="InterPro"/>
</dbReference>
<dbReference type="EMBL" id="JACHNF010000001">
    <property type="protein sequence ID" value="MBB5983871.1"/>
    <property type="molecule type" value="Genomic_DNA"/>
</dbReference>
<keyword evidence="3" id="KW-1185">Reference proteome</keyword>
<dbReference type="InterPro" id="IPR024726">
    <property type="entry name" value="FhuF_C"/>
</dbReference>
<dbReference type="AlphaFoldDB" id="A0A841E0Y7"/>
<dbReference type="Pfam" id="PF11575">
    <property type="entry name" value="FhuF_C"/>
    <property type="match status" value="1"/>
</dbReference>
<name>A0A841E0Y7_9ACTN</name>
<sequence length="219" mass="23366">MTYTVNRLAEVLADSVSWISVRTADAVPGPDWVSCADLIAEQQAGGDPTYGWRSAAAADYARDYAIEPPIQVAAMFTLMWYVQVPAVVAGVSAAATGVSPDVSPAALAFKRHPTAHYPAEIALLSDAVVPMETAAEQLKNHTRAFLDGYQPGVKLGSLQRLGAVDDEVRAAVRLPEAAPYADQAAAAFGVSLEQKPRTSCCYFYVLPNVTACTTCPRFR</sequence>
<accession>A0A841E0Y7</accession>